<comment type="similarity">
    <text evidence="2">Belongs to the histone-like Alba family.</text>
</comment>
<feature type="compositionally biased region" description="Gly residues" evidence="4">
    <location>
        <begin position="300"/>
        <end position="309"/>
    </location>
</feature>
<feature type="compositionally biased region" description="Gly residues" evidence="4">
    <location>
        <begin position="176"/>
        <end position="201"/>
    </location>
</feature>
<dbReference type="OrthoDB" id="424402at2759"/>
<name>A0A835W312_CHLIN</name>
<dbReference type="GO" id="GO:0005634">
    <property type="term" value="C:nucleus"/>
    <property type="evidence" value="ECO:0007669"/>
    <property type="project" value="UniProtKB-SubCell"/>
</dbReference>
<organism evidence="6 7">
    <name type="scientific">Chlamydomonas incerta</name>
    <dbReference type="NCBI Taxonomy" id="51695"/>
    <lineage>
        <taxon>Eukaryota</taxon>
        <taxon>Viridiplantae</taxon>
        <taxon>Chlorophyta</taxon>
        <taxon>core chlorophytes</taxon>
        <taxon>Chlorophyceae</taxon>
        <taxon>CS clade</taxon>
        <taxon>Chlamydomonadales</taxon>
        <taxon>Chlamydomonadaceae</taxon>
        <taxon>Chlamydomonas</taxon>
    </lineage>
</organism>
<proteinExistence type="inferred from homology"/>
<comment type="subcellular location">
    <subcellularLocation>
        <location evidence="1">Nucleus</location>
    </subcellularLocation>
</comment>
<feature type="domain" description="DNA/RNA-binding protein Alba-like" evidence="5">
    <location>
        <begin position="26"/>
        <end position="89"/>
    </location>
</feature>
<feature type="region of interest" description="Disordered" evidence="4">
    <location>
        <begin position="173"/>
        <end position="319"/>
    </location>
</feature>
<dbReference type="InterPro" id="IPR051958">
    <property type="entry name" value="Alba-like_NAB"/>
</dbReference>
<feature type="region of interest" description="Disordered" evidence="4">
    <location>
        <begin position="129"/>
        <end position="159"/>
    </location>
</feature>
<dbReference type="Gene3D" id="3.30.110.20">
    <property type="entry name" value="Alba-like domain"/>
    <property type="match status" value="1"/>
</dbReference>
<dbReference type="PANTHER" id="PTHR13516">
    <property type="entry name" value="RIBONUCLEASE P SUBUNIT P25"/>
    <property type="match status" value="1"/>
</dbReference>
<feature type="compositionally biased region" description="Basic residues" evidence="4">
    <location>
        <begin position="247"/>
        <end position="257"/>
    </location>
</feature>
<evidence type="ECO:0000313" key="6">
    <source>
        <dbReference type="EMBL" id="KAG2437455.1"/>
    </source>
</evidence>
<dbReference type="AlphaFoldDB" id="A0A835W312"/>
<feature type="region of interest" description="Disordered" evidence="4">
    <location>
        <begin position="1"/>
        <end position="23"/>
    </location>
</feature>
<keyword evidence="3" id="KW-0539">Nucleus</keyword>
<evidence type="ECO:0000259" key="5">
    <source>
        <dbReference type="Pfam" id="PF01918"/>
    </source>
</evidence>
<dbReference type="SUPFAM" id="SSF82704">
    <property type="entry name" value="AlbA-like"/>
    <property type="match status" value="1"/>
</dbReference>
<comment type="caution">
    <text evidence="6">The sequence shown here is derived from an EMBL/GenBank/DDBJ whole genome shotgun (WGS) entry which is preliminary data.</text>
</comment>
<feature type="compositionally biased region" description="Basic residues" evidence="4">
    <location>
        <begin position="205"/>
        <end position="216"/>
    </location>
</feature>
<gene>
    <name evidence="6" type="ORF">HXX76_006105</name>
</gene>
<evidence type="ECO:0000256" key="2">
    <source>
        <dbReference type="ARBA" id="ARBA00008018"/>
    </source>
</evidence>
<evidence type="ECO:0000313" key="7">
    <source>
        <dbReference type="Proteomes" id="UP000650467"/>
    </source>
</evidence>
<keyword evidence="7" id="KW-1185">Reference proteome</keyword>
<feature type="compositionally biased region" description="Basic residues" evidence="4">
    <location>
        <begin position="287"/>
        <end position="299"/>
    </location>
</feature>
<reference evidence="6" key="1">
    <citation type="journal article" date="2020" name="bioRxiv">
        <title>Comparative genomics of Chlamydomonas.</title>
        <authorList>
            <person name="Craig R.J."/>
            <person name="Hasan A.R."/>
            <person name="Ness R.W."/>
            <person name="Keightley P.D."/>
        </authorList>
    </citation>
    <scope>NUCLEOTIDE SEQUENCE</scope>
    <source>
        <strain evidence="6">SAG 7.73</strain>
    </source>
</reference>
<dbReference type="PANTHER" id="PTHR13516:SF4">
    <property type="entry name" value="FI09323P"/>
    <property type="match status" value="1"/>
</dbReference>
<protein>
    <recommendedName>
        <fullName evidence="5">DNA/RNA-binding protein Alba-like domain-containing protein</fullName>
    </recommendedName>
</protein>
<dbReference type="Proteomes" id="UP000650467">
    <property type="component" value="Unassembled WGS sequence"/>
</dbReference>
<dbReference type="EMBL" id="JAEHOC010000011">
    <property type="protein sequence ID" value="KAG2437455.1"/>
    <property type="molecule type" value="Genomic_DNA"/>
</dbReference>
<accession>A0A835W312</accession>
<evidence type="ECO:0000256" key="4">
    <source>
        <dbReference type="SAM" id="MobiDB-lite"/>
    </source>
</evidence>
<feature type="compositionally biased region" description="Gly residues" evidence="4">
    <location>
        <begin position="258"/>
        <end position="277"/>
    </location>
</feature>
<feature type="compositionally biased region" description="Low complexity" evidence="4">
    <location>
        <begin position="221"/>
        <end position="232"/>
    </location>
</feature>
<evidence type="ECO:0000256" key="3">
    <source>
        <dbReference type="ARBA" id="ARBA00023242"/>
    </source>
</evidence>
<dbReference type="Pfam" id="PF01918">
    <property type="entry name" value="Alba"/>
    <property type="match status" value="1"/>
</dbReference>
<feature type="compositionally biased region" description="Low complexity" evidence="4">
    <location>
        <begin position="310"/>
        <end position="319"/>
    </location>
</feature>
<evidence type="ECO:0000256" key="1">
    <source>
        <dbReference type="ARBA" id="ARBA00004123"/>
    </source>
</evidence>
<sequence>MRPQDSKLENYSRVHKPRDEGPIAENEIRVRSTEPPRIYVSQALSLLKDKGHRTIVIKAMGKAINKTVAIAEVVKRRVGGLHQLTSTGSMVLTDEYEPNEEGAGQGLSPIQVSRNVSVLTITFSLDGLDSANPGYQPPLPADQVKPRGAAPAEAGEGEELVLDEVELQLLEERGAGRSGRGGGGGSRGAGAGGAGGSAGGDGSRRARGGRRGRGRGGRSGAEGAPEGAADAAGGEGGEGAAEGGRSGRGRPRRRGPGRGRGAGAAGGEGGAGDGAAGGAPAEGNRSRGGRGRGRGRGRGGRGAGAGEGEGPSAAAEALA</sequence>
<feature type="compositionally biased region" description="Gly residues" evidence="4">
    <location>
        <begin position="233"/>
        <end position="246"/>
    </location>
</feature>
<dbReference type="InterPro" id="IPR036882">
    <property type="entry name" value="Alba-like_dom_sf"/>
</dbReference>
<dbReference type="InterPro" id="IPR002775">
    <property type="entry name" value="DNA/RNA-bd_Alba-like"/>
</dbReference>
<dbReference type="GO" id="GO:0003723">
    <property type="term" value="F:RNA binding"/>
    <property type="evidence" value="ECO:0007669"/>
    <property type="project" value="TreeGrafter"/>
</dbReference>